<feature type="compositionally biased region" description="Basic and acidic residues" evidence="1">
    <location>
        <begin position="467"/>
        <end position="478"/>
    </location>
</feature>
<keyword evidence="4" id="KW-1185">Reference proteome</keyword>
<dbReference type="PANTHER" id="PTHR33112">
    <property type="entry name" value="DOMAIN PROTEIN, PUTATIVE-RELATED"/>
    <property type="match status" value="1"/>
</dbReference>
<reference evidence="3" key="2">
    <citation type="submission" date="2020-09" db="EMBL/GenBank/DDBJ databases">
        <title>Reference genome assembly for Australian Ascochyta lentis isolate Al4.</title>
        <authorList>
            <person name="Lee R.C."/>
            <person name="Farfan-Caceres L.M."/>
            <person name="Debler J.W."/>
            <person name="Williams A.H."/>
            <person name="Henares B.M."/>
        </authorList>
    </citation>
    <scope>NUCLEOTIDE SEQUENCE</scope>
    <source>
        <strain evidence="3">Al4</strain>
    </source>
</reference>
<name>A0A8H7MBT6_9PLEO</name>
<evidence type="ECO:0000313" key="4">
    <source>
        <dbReference type="Proteomes" id="UP000651452"/>
    </source>
</evidence>
<evidence type="ECO:0000256" key="1">
    <source>
        <dbReference type="SAM" id="MobiDB-lite"/>
    </source>
</evidence>
<dbReference type="InterPro" id="IPR010730">
    <property type="entry name" value="HET"/>
</dbReference>
<organism evidence="3 4">
    <name type="scientific">Ascochyta lentis</name>
    <dbReference type="NCBI Taxonomy" id="205686"/>
    <lineage>
        <taxon>Eukaryota</taxon>
        <taxon>Fungi</taxon>
        <taxon>Dikarya</taxon>
        <taxon>Ascomycota</taxon>
        <taxon>Pezizomycotina</taxon>
        <taxon>Dothideomycetes</taxon>
        <taxon>Pleosporomycetidae</taxon>
        <taxon>Pleosporales</taxon>
        <taxon>Pleosporineae</taxon>
        <taxon>Didymellaceae</taxon>
        <taxon>Ascochyta</taxon>
    </lineage>
</organism>
<dbReference type="Pfam" id="PF06985">
    <property type="entry name" value="HET"/>
    <property type="match status" value="1"/>
</dbReference>
<dbReference type="Proteomes" id="UP000651452">
    <property type="component" value="Unassembled WGS sequence"/>
</dbReference>
<proteinExistence type="predicted"/>
<evidence type="ECO:0000259" key="2">
    <source>
        <dbReference type="Pfam" id="PF06985"/>
    </source>
</evidence>
<reference evidence="3" key="1">
    <citation type="submission" date="2018-12" db="EMBL/GenBank/DDBJ databases">
        <authorList>
            <person name="Syme R.A."/>
            <person name="Farfan-Caceres L."/>
            <person name="Lichtenzveig J."/>
        </authorList>
    </citation>
    <scope>NUCLEOTIDE SEQUENCE</scope>
    <source>
        <strain evidence="3">Al4</strain>
    </source>
</reference>
<comment type="caution">
    <text evidence="3">The sequence shown here is derived from an EMBL/GenBank/DDBJ whole genome shotgun (WGS) entry which is preliminary data.</text>
</comment>
<dbReference type="AlphaFoldDB" id="A0A8H7MBT6"/>
<protein>
    <recommendedName>
        <fullName evidence="2">Heterokaryon incompatibility domain-containing protein</fullName>
    </recommendedName>
</protein>
<feature type="domain" description="Heterokaryon incompatibility" evidence="2">
    <location>
        <begin position="1"/>
        <end position="75"/>
    </location>
</feature>
<dbReference type="EMBL" id="RZGK01000019">
    <property type="protein sequence ID" value="KAF9692031.1"/>
    <property type="molecule type" value="Genomic_DNA"/>
</dbReference>
<gene>
    <name evidence="3" type="ORF">EKO04_010145</name>
</gene>
<feature type="region of interest" description="Disordered" evidence="1">
    <location>
        <begin position="431"/>
        <end position="479"/>
    </location>
</feature>
<sequence>MGSIYANSLFTIAAADSADSDSGCLRDRNVLRRENYVLVESDKIRWVFEGRKPCVARHMHTHYTPLSRRGWVLQEQMMSPRTIHFTSQDIVWECREQKFCQGCIGRENVNHGPRHTGKREMSILAEGQDVLEQEHYLQTMWSDIVSRYSLTELTNFDDRLSALAGIAQLIEDKLHYEASYGLWLEFFVHQLLWYTYYPQGRIKEINEFTPSWSWASVQGRVGFNERWSYQYQEVRTAEITRYPAATPFLQISVLYKQIPQPVSFTVRGWIKSCQVYPAPRSGMYVKWELLPASEELPAAIEASLKPIWKAYLSNDTAELEIMKPINFAQISHSFYYPDAPTDCHEDLSCLLLKRKCCSGSIIDSGLILKQIDPEKAIYKRVGYFEDHILKFKVDRYHRDSQSLQKLSSGFTAGTNFSEHIVTELSDSCEAGAEQSGKKLEGTGASDDTTEPGALDDSETPSTPSQHADMDNPKDRETEMELQELIKCLTFFNGTETEAEVEII</sequence>
<dbReference type="OrthoDB" id="3759823at2759"/>
<evidence type="ECO:0000313" key="3">
    <source>
        <dbReference type="EMBL" id="KAF9692031.1"/>
    </source>
</evidence>
<dbReference type="PANTHER" id="PTHR33112:SF10">
    <property type="entry name" value="TOL"/>
    <property type="match status" value="1"/>
</dbReference>
<accession>A0A8H7MBT6</accession>
<feature type="compositionally biased region" description="Acidic residues" evidence="1">
    <location>
        <begin position="447"/>
        <end position="458"/>
    </location>
</feature>